<dbReference type="SUPFAM" id="SSF51445">
    <property type="entry name" value="(Trans)glycosidases"/>
    <property type="match status" value="1"/>
</dbReference>
<dbReference type="GeneTree" id="ENSGT00390000015494"/>
<dbReference type="PANTHER" id="PTHR12631:SF8">
    <property type="entry name" value="ALPHA-L-IDURONIDASE"/>
    <property type="match status" value="1"/>
</dbReference>
<keyword evidence="2" id="KW-0378">Hydrolase</keyword>
<evidence type="ECO:0000259" key="7">
    <source>
        <dbReference type="Pfam" id="PF21200"/>
    </source>
</evidence>
<feature type="domain" description="Glycosyl hydrolases family 39 N-terminal catalytic" evidence="6">
    <location>
        <begin position="39"/>
        <end position="507"/>
    </location>
</feature>
<dbReference type="InterPro" id="IPR000514">
    <property type="entry name" value="Glyco_hydro_39"/>
</dbReference>
<feature type="domain" description="Alpha-L-iduronidase C-terminal" evidence="7">
    <location>
        <begin position="508"/>
        <end position="599"/>
    </location>
</feature>
<feature type="signal peptide" evidence="5">
    <location>
        <begin position="1"/>
        <end position="22"/>
    </location>
</feature>
<dbReference type="InterPro" id="IPR049167">
    <property type="entry name" value="GH39_C"/>
</dbReference>
<evidence type="ECO:0000256" key="5">
    <source>
        <dbReference type="SAM" id="SignalP"/>
    </source>
</evidence>
<proteinExistence type="inferred from homology"/>
<evidence type="ECO:0000256" key="1">
    <source>
        <dbReference type="ARBA" id="ARBA00008875"/>
    </source>
</evidence>
<dbReference type="GO" id="GO:0005975">
    <property type="term" value="P:carbohydrate metabolic process"/>
    <property type="evidence" value="ECO:0007669"/>
    <property type="project" value="InterPro"/>
</dbReference>
<evidence type="ECO:0000256" key="3">
    <source>
        <dbReference type="ARBA" id="ARBA00023295"/>
    </source>
</evidence>
<dbReference type="PROSITE" id="PS01027">
    <property type="entry name" value="GLYCOSYL_HYDROL_F39"/>
    <property type="match status" value="1"/>
</dbReference>
<dbReference type="InterPro" id="IPR051923">
    <property type="entry name" value="Glycosyl_Hydrolase_39"/>
</dbReference>
<organism evidence="8 9">
    <name type="scientific">Eptatretus burgeri</name>
    <name type="common">Inshore hagfish</name>
    <dbReference type="NCBI Taxonomy" id="7764"/>
    <lineage>
        <taxon>Eukaryota</taxon>
        <taxon>Metazoa</taxon>
        <taxon>Chordata</taxon>
        <taxon>Craniata</taxon>
        <taxon>Vertebrata</taxon>
        <taxon>Cyclostomata</taxon>
        <taxon>Myxini</taxon>
        <taxon>Myxiniformes</taxon>
        <taxon>Myxinidae</taxon>
        <taxon>Eptatretinae</taxon>
        <taxon>Eptatretus</taxon>
    </lineage>
</organism>
<accession>A0A8C4Q2Q8</accession>
<dbReference type="SUPFAM" id="SSF51011">
    <property type="entry name" value="Glycosyl hydrolase domain"/>
    <property type="match status" value="1"/>
</dbReference>
<dbReference type="PANTHER" id="PTHR12631">
    <property type="entry name" value="ALPHA-L-IDURONIDASE"/>
    <property type="match status" value="1"/>
</dbReference>
<reference evidence="8" key="2">
    <citation type="submission" date="2025-09" db="UniProtKB">
        <authorList>
            <consortium name="Ensembl"/>
        </authorList>
    </citation>
    <scope>IDENTIFICATION</scope>
</reference>
<dbReference type="Proteomes" id="UP000694388">
    <property type="component" value="Unplaced"/>
</dbReference>
<keyword evidence="9" id="KW-1185">Reference proteome</keyword>
<comment type="similarity">
    <text evidence="1">Belongs to the glycosyl hydrolase 39 family.</text>
</comment>
<dbReference type="AlphaFoldDB" id="A0A8C4Q2Q8"/>
<dbReference type="GO" id="GO:0003940">
    <property type="term" value="F:L-iduronidase activity"/>
    <property type="evidence" value="ECO:0007669"/>
    <property type="project" value="TreeGrafter"/>
</dbReference>
<feature type="active site" description="Proton donor" evidence="4">
    <location>
        <position position="182"/>
    </location>
</feature>
<evidence type="ECO:0000256" key="2">
    <source>
        <dbReference type="ARBA" id="ARBA00022801"/>
    </source>
</evidence>
<dbReference type="Ensembl" id="ENSEBUT00000009597.1">
    <property type="protein sequence ID" value="ENSEBUP00000009079.1"/>
    <property type="gene ID" value="ENSEBUG00000005812.1"/>
</dbReference>
<evidence type="ECO:0000256" key="4">
    <source>
        <dbReference type="PIRSR" id="PIRSR600514-1"/>
    </source>
</evidence>
<dbReference type="PRINTS" id="PR00745">
    <property type="entry name" value="GLHYDRLASE39"/>
</dbReference>
<evidence type="ECO:0000313" key="8">
    <source>
        <dbReference type="Ensembl" id="ENSEBUP00000009079.1"/>
    </source>
</evidence>
<dbReference type="Pfam" id="PF21200">
    <property type="entry name" value="Glyco_hydro_39_C"/>
    <property type="match status" value="1"/>
</dbReference>
<sequence length="607" mass="69365">MNSFKFDLILIVQLSIIGFAVKSHVENPHFIDADANSRSSPAPLTHFWKSTGFCPPLPHQNAAEYFLSQDQQLNLAFVGSVPRGGIQQVRVHWMFNLISVRKENNIVQYNFTQLDHFLVQLHCNGLKPGFELMGNPSGYFTDFEDKTQVVQWRDLVTVLAKRYINKFGLSYVSEWNFETWNEPDHHDFDNVSMTEQGFLNYYDACSEGLKKAHLHLRLGGPGGSLRTPPASPVCWGLLDHCTKGTNFFTGKRGVRLDYIAMHKKGSGSSLRILEQEKETVERIAHRYPEYSTMPIYNDEADPLVGWSKPEEWRADVTYAAMVVKIICQHQQLILRKPNNTINYVLLSNDNGFLSYTPHHFTQRTLTARFQVNVTQPPHVQLLRKPVLSAMALLALLGEEEMAVKMSSGEFEGQDMLGVLGSLHQSSGLSTDSSRWALLLYNSNDVQHSAHDCSITVTIRHLPSSQGLLYRTYRLDNNQTNPYQIWRSMGKPRYPTPNQFHRMREAEATGVRILPLTQVQCMVVWSDERVESGCLKTYEVEFSSSGKLYRRINDRDTIFTLFVFSPKAMGQGDTVTGYYRVRAVDYWSQAGKFSSPIYYHDVFSQEIK</sequence>
<name>A0A8C4Q2Q8_EPTBU</name>
<dbReference type="Gene3D" id="2.60.40.10">
    <property type="entry name" value="Immunoglobulins"/>
    <property type="match status" value="1"/>
</dbReference>
<dbReference type="InterPro" id="IPR049165">
    <property type="entry name" value="GH39_as"/>
</dbReference>
<keyword evidence="3" id="KW-0326">Glycosidase</keyword>
<protein>
    <submittedName>
        <fullName evidence="8">Alpha-L-iduronidase</fullName>
    </submittedName>
</protein>
<dbReference type="Gene3D" id="3.20.20.80">
    <property type="entry name" value="Glycosidases"/>
    <property type="match status" value="1"/>
</dbReference>
<dbReference type="FunFam" id="3.20.20.80:FF:000059">
    <property type="entry name" value="Alpha-L-iduronidase"/>
    <property type="match status" value="1"/>
</dbReference>
<keyword evidence="5" id="KW-0732">Signal</keyword>
<dbReference type="InterPro" id="IPR049166">
    <property type="entry name" value="GH39_cat"/>
</dbReference>
<dbReference type="InterPro" id="IPR017853">
    <property type="entry name" value="GH"/>
</dbReference>
<evidence type="ECO:0000259" key="6">
    <source>
        <dbReference type="Pfam" id="PF01229"/>
    </source>
</evidence>
<dbReference type="Pfam" id="PF01229">
    <property type="entry name" value="Glyco_hydro_39"/>
    <property type="match status" value="1"/>
</dbReference>
<feature type="chain" id="PRO_5034029959" evidence="5">
    <location>
        <begin position="23"/>
        <end position="607"/>
    </location>
</feature>
<dbReference type="InterPro" id="IPR013783">
    <property type="entry name" value="Ig-like_fold"/>
</dbReference>
<reference evidence="8" key="1">
    <citation type="submission" date="2025-08" db="UniProtKB">
        <authorList>
            <consortium name="Ensembl"/>
        </authorList>
    </citation>
    <scope>IDENTIFICATION</scope>
</reference>
<evidence type="ECO:0000313" key="9">
    <source>
        <dbReference type="Proteomes" id="UP000694388"/>
    </source>
</evidence>